<dbReference type="Proteomes" id="UP000283128">
    <property type="component" value="Unassembled WGS sequence"/>
</dbReference>
<dbReference type="PANTHER" id="PTHR16305:SF35">
    <property type="entry name" value="TRANSCRIPTIONAL ACTIVATOR DOMAIN"/>
    <property type="match status" value="1"/>
</dbReference>
<dbReference type="InterPro" id="IPR016032">
    <property type="entry name" value="Sig_transdc_resp-reg_C-effctor"/>
</dbReference>
<dbReference type="PRINTS" id="PR00038">
    <property type="entry name" value="HTHLUXR"/>
</dbReference>
<dbReference type="Pfam" id="PF00196">
    <property type="entry name" value="GerE"/>
    <property type="match status" value="1"/>
</dbReference>
<dbReference type="GO" id="GO:0004016">
    <property type="term" value="F:adenylate cyclase activity"/>
    <property type="evidence" value="ECO:0007669"/>
    <property type="project" value="TreeGrafter"/>
</dbReference>
<organism evidence="4 5">
    <name type="scientific">Streptomyces antnestii</name>
    <dbReference type="NCBI Taxonomy" id="2494256"/>
    <lineage>
        <taxon>Bacteria</taxon>
        <taxon>Bacillati</taxon>
        <taxon>Actinomycetota</taxon>
        <taxon>Actinomycetes</taxon>
        <taxon>Kitasatosporales</taxon>
        <taxon>Streptomycetaceae</taxon>
        <taxon>Streptomyces</taxon>
    </lineage>
</organism>
<dbReference type="InterPro" id="IPR000792">
    <property type="entry name" value="Tscrpt_reg_LuxR_C"/>
</dbReference>
<evidence type="ECO:0000313" key="5">
    <source>
        <dbReference type="Proteomes" id="UP000283128"/>
    </source>
</evidence>
<dbReference type="SMART" id="SM00421">
    <property type="entry name" value="HTH_LUXR"/>
    <property type="match status" value="1"/>
</dbReference>
<reference evidence="4 5" key="1">
    <citation type="submission" date="2019-01" db="EMBL/GenBank/DDBJ databases">
        <title>Genome sequences of Streptomyces and Rhizobium isolates collected from root and soil.</title>
        <authorList>
            <person name="Chhettri S."/>
            <person name="Sevigny J.L."/>
            <person name="Sen A."/>
            <person name="Ennis N."/>
            <person name="Tisa L."/>
        </authorList>
    </citation>
    <scope>NUCLEOTIDE SEQUENCE [LARGE SCALE GENOMIC DNA]</scope>
    <source>
        <strain evidence="4 5">San01</strain>
    </source>
</reference>
<dbReference type="SUPFAM" id="SSF48452">
    <property type="entry name" value="TPR-like"/>
    <property type="match status" value="1"/>
</dbReference>
<dbReference type="GO" id="GO:0005524">
    <property type="term" value="F:ATP binding"/>
    <property type="evidence" value="ECO:0007669"/>
    <property type="project" value="UniProtKB-KW"/>
</dbReference>
<sequence>MDDTAGRDSGGTLVGRTAELAALTRLLDAAATGHPALAAVTGPSGIGKTALIDHALTLRENLDVVRVRGVRWESEIPLGVARQLDPRCAGELDATAVVAGERLHATWAARSARDSHPVVVVVDDAHWADTESLQALRTAVRRMTDERVLVLLAAVDDRPGDLTAEALDFWESCRDDVLPVGPLNAEDLRAFAARAHGTALSRPAARHLAAHTGGNPLHTGRLLRELPAKTWQDWQPELPAPARFAAAVRTRLDRCGPEARTLVEASSVLDDGTSLETAWALACPCAEAAPGEEDSQAHPHPLPLPALDEACAAGLLVVSAGPGRALLSFPDPLTRAAVRDAVPLTRRTDLHRRAAHLVADRGRALRHRIFAASVADAQLADELEEFAAEEAAAGAWSSVADTLIKASRLTPESALRQDRMLRATDALVGAGEVAHAATFAPELSSFPPRPLRDAVLGYLAIMRGRAGEAETLLAQAWDHCDPAREPDLAGVISQRRVLHALGRWDPADIVTWARRALGLAAADSPSGIEAEAVLGLGLAAMGRTAEAVAVYEAAAVELPTGAQIQRFQLGRGWVDLAALDAPESALRRLEAAVPTGFRMGSVRISLWAQGWLARTQFTMGAWDDALETVERAAAQLAEVRMEIMRPLVHWTGAQINALRGDWPAAERHLGRAAGLHHYEAMRIPACLAAAQVAEARGAYDRVLDALAPVARADRREGLDEPGFWPWQDIYANALVMVGRASDADAFLRPHEELAAARGHRSTQARLGLARGRVAGTDGDIGAARAHFEEALAHLAPLPLPYDTARVSYAYGQTLRRAGKRREADAVLRRARDGYAQLGAHTYVARCDRELHAGGLNSRRAEPGSQDRLTAQEQAVARLVAGGLSNQETAAELFISVKTVQYHLTHIYTKLGIRSRSELAALSRD</sequence>
<accession>A0A437PZQ8</accession>
<dbReference type="PROSITE" id="PS50043">
    <property type="entry name" value="HTH_LUXR_2"/>
    <property type="match status" value="1"/>
</dbReference>
<evidence type="ECO:0000256" key="1">
    <source>
        <dbReference type="ARBA" id="ARBA00022741"/>
    </source>
</evidence>
<dbReference type="Gene3D" id="3.40.50.300">
    <property type="entry name" value="P-loop containing nucleotide triphosphate hydrolases"/>
    <property type="match status" value="1"/>
</dbReference>
<keyword evidence="5" id="KW-1185">Reference proteome</keyword>
<evidence type="ECO:0000256" key="2">
    <source>
        <dbReference type="ARBA" id="ARBA00022840"/>
    </source>
</evidence>
<dbReference type="GO" id="GO:0006355">
    <property type="term" value="P:regulation of DNA-templated transcription"/>
    <property type="evidence" value="ECO:0007669"/>
    <property type="project" value="InterPro"/>
</dbReference>
<gene>
    <name evidence="4" type="ORF">EOT10_05400</name>
</gene>
<feature type="domain" description="HTH luxR-type" evidence="3">
    <location>
        <begin position="861"/>
        <end position="924"/>
    </location>
</feature>
<dbReference type="SUPFAM" id="SSF46894">
    <property type="entry name" value="C-terminal effector domain of the bipartite response regulators"/>
    <property type="match status" value="1"/>
</dbReference>
<dbReference type="GO" id="GO:0003677">
    <property type="term" value="F:DNA binding"/>
    <property type="evidence" value="ECO:0007669"/>
    <property type="project" value="InterPro"/>
</dbReference>
<dbReference type="Pfam" id="PF13191">
    <property type="entry name" value="AAA_16"/>
    <property type="match status" value="1"/>
</dbReference>
<dbReference type="GO" id="GO:0005737">
    <property type="term" value="C:cytoplasm"/>
    <property type="evidence" value="ECO:0007669"/>
    <property type="project" value="TreeGrafter"/>
</dbReference>
<dbReference type="AlphaFoldDB" id="A0A437PZQ8"/>
<dbReference type="EMBL" id="RZYA01000002">
    <property type="protein sequence ID" value="RVU27737.1"/>
    <property type="molecule type" value="Genomic_DNA"/>
</dbReference>
<keyword evidence="2" id="KW-0067">ATP-binding</keyword>
<dbReference type="InterPro" id="IPR027417">
    <property type="entry name" value="P-loop_NTPase"/>
</dbReference>
<dbReference type="Gene3D" id="1.10.10.10">
    <property type="entry name" value="Winged helix-like DNA-binding domain superfamily/Winged helix DNA-binding domain"/>
    <property type="match status" value="1"/>
</dbReference>
<evidence type="ECO:0000313" key="4">
    <source>
        <dbReference type="EMBL" id="RVU27737.1"/>
    </source>
</evidence>
<dbReference type="RefSeq" id="WP_127826893.1">
    <property type="nucleotide sequence ID" value="NZ_RZYA01000002.1"/>
</dbReference>
<dbReference type="InterPro" id="IPR041664">
    <property type="entry name" value="AAA_16"/>
</dbReference>
<dbReference type="Gene3D" id="1.25.40.10">
    <property type="entry name" value="Tetratricopeptide repeat domain"/>
    <property type="match status" value="1"/>
</dbReference>
<name>A0A437PZQ8_9ACTN</name>
<dbReference type="InterPro" id="IPR036388">
    <property type="entry name" value="WH-like_DNA-bd_sf"/>
</dbReference>
<dbReference type="SUPFAM" id="SSF52540">
    <property type="entry name" value="P-loop containing nucleoside triphosphate hydrolases"/>
    <property type="match status" value="1"/>
</dbReference>
<keyword evidence="1" id="KW-0547">Nucleotide-binding</keyword>
<protein>
    <submittedName>
        <fullName evidence="4">LuxR family transcriptional regulator</fullName>
    </submittedName>
</protein>
<proteinExistence type="predicted"/>
<dbReference type="InterPro" id="IPR011990">
    <property type="entry name" value="TPR-like_helical_dom_sf"/>
</dbReference>
<evidence type="ECO:0000259" key="3">
    <source>
        <dbReference type="PROSITE" id="PS50043"/>
    </source>
</evidence>
<dbReference type="PANTHER" id="PTHR16305">
    <property type="entry name" value="TESTICULAR SOLUBLE ADENYLYL CYCLASE"/>
    <property type="match status" value="1"/>
</dbReference>
<dbReference type="CDD" id="cd06170">
    <property type="entry name" value="LuxR_C_like"/>
    <property type="match status" value="1"/>
</dbReference>
<dbReference type="OrthoDB" id="134933at2"/>
<comment type="caution">
    <text evidence="4">The sequence shown here is derived from an EMBL/GenBank/DDBJ whole genome shotgun (WGS) entry which is preliminary data.</text>
</comment>